<protein>
    <submittedName>
        <fullName evidence="5">Epoxide hydrolase</fullName>
    </submittedName>
</protein>
<dbReference type="PRINTS" id="PR00111">
    <property type="entry name" value="ABHYDROLASE"/>
</dbReference>
<dbReference type="InterPro" id="IPR000073">
    <property type="entry name" value="AB_hydrolase_1"/>
</dbReference>
<dbReference type="Proteomes" id="UP000239899">
    <property type="component" value="Unassembled WGS sequence"/>
</dbReference>
<accession>A0A2P6TGQ4</accession>
<keyword evidence="6" id="KW-1185">Reference proteome</keyword>
<organism evidence="5 6">
    <name type="scientific">Chlorella sorokiniana</name>
    <name type="common">Freshwater green alga</name>
    <dbReference type="NCBI Taxonomy" id="3076"/>
    <lineage>
        <taxon>Eukaryota</taxon>
        <taxon>Viridiplantae</taxon>
        <taxon>Chlorophyta</taxon>
        <taxon>core chlorophytes</taxon>
        <taxon>Trebouxiophyceae</taxon>
        <taxon>Chlorellales</taxon>
        <taxon>Chlorellaceae</taxon>
        <taxon>Chlorella clade</taxon>
        <taxon>Chlorella</taxon>
    </lineage>
</organism>
<dbReference type="OrthoDB" id="7130006at2759"/>
<evidence type="ECO:0000313" key="5">
    <source>
        <dbReference type="EMBL" id="PRW33304.1"/>
    </source>
</evidence>
<feature type="region of interest" description="Disordered" evidence="3">
    <location>
        <begin position="373"/>
        <end position="392"/>
    </location>
</feature>
<evidence type="ECO:0000256" key="1">
    <source>
        <dbReference type="ARBA" id="ARBA00022801"/>
    </source>
</evidence>
<gene>
    <name evidence="5" type="ORF">C2E21_7945</name>
</gene>
<dbReference type="InterPro" id="IPR000639">
    <property type="entry name" value="Epox_hydrolase-like"/>
</dbReference>
<dbReference type="GO" id="GO:0016787">
    <property type="term" value="F:hydrolase activity"/>
    <property type="evidence" value="ECO:0007669"/>
    <property type="project" value="UniProtKB-KW"/>
</dbReference>
<dbReference type="Pfam" id="PF00561">
    <property type="entry name" value="Abhydrolase_1"/>
    <property type="match status" value="1"/>
</dbReference>
<evidence type="ECO:0000256" key="2">
    <source>
        <dbReference type="ARBA" id="ARBA00038334"/>
    </source>
</evidence>
<dbReference type="EMBL" id="LHPG02000017">
    <property type="protein sequence ID" value="PRW33304.1"/>
    <property type="molecule type" value="Genomic_DNA"/>
</dbReference>
<dbReference type="SUPFAM" id="SSF53474">
    <property type="entry name" value="alpha/beta-Hydrolases"/>
    <property type="match status" value="1"/>
</dbReference>
<keyword evidence="1 5" id="KW-0378">Hydrolase</keyword>
<feature type="compositionally biased region" description="Low complexity" evidence="3">
    <location>
        <begin position="373"/>
        <end position="386"/>
    </location>
</feature>
<name>A0A2P6TGQ4_CHLSO</name>
<feature type="domain" description="AB hydrolase-1" evidence="4">
    <location>
        <begin position="78"/>
        <end position="331"/>
    </location>
</feature>
<dbReference type="PRINTS" id="PR00412">
    <property type="entry name" value="EPOXHYDRLASE"/>
</dbReference>
<evidence type="ECO:0000313" key="6">
    <source>
        <dbReference type="Proteomes" id="UP000239899"/>
    </source>
</evidence>
<dbReference type="AlphaFoldDB" id="A0A2P6TGQ4"/>
<dbReference type="InterPro" id="IPR029058">
    <property type="entry name" value="AB_hydrolase_fold"/>
</dbReference>
<evidence type="ECO:0000259" key="4">
    <source>
        <dbReference type="Pfam" id="PF00561"/>
    </source>
</evidence>
<comment type="caution">
    <text evidence="5">The sequence shown here is derived from an EMBL/GenBank/DDBJ whole genome shotgun (WGS) entry which is preliminary data.</text>
</comment>
<proteinExistence type="inferred from homology"/>
<comment type="similarity">
    <text evidence="2">Belongs to the AB hydrolase superfamily. Epoxide hydrolase family.</text>
</comment>
<evidence type="ECO:0000256" key="3">
    <source>
        <dbReference type="SAM" id="MobiDB-lite"/>
    </source>
</evidence>
<dbReference type="STRING" id="3076.A0A2P6TGQ4"/>
<reference evidence="5 6" key="1">
    <citation type="journal article" date="2018" name="Plant J.">
        <title>Genome sequences of Chlorella sorokiniana UTEX 1602 and Micractinium conductrix SAG 241.80: implications to maltose excretion by a green alga.</title>
        <authorList>
            <person name="Arriola M.B."/>
            <person name="Velmurugan N."/>
            <person name="Zhang Y."/>
            <person name="Plunkett M.H."/>
            <person name="Hondzo H."/>
            <person name="Barney B.M."/>
        </authorList>
    </citation>
    <scope>NUCLEOTIDE SEQUENCE [LARGE SCALE GENOMIC DNA]</scope>
    <source>
        <strain evidence="6">UTEX 1602</strain>
    </source>
</reference>
<dbReference type="Gene3D" id="3.40.50.1820">
    <property type="entry name" value="alpha/beta hydrolase"/>
    <property type="match status" value="1"/>
</dbReference>
<sequence>MSGQLQYCGIMTLASPLWIAARARLAVRFLRNPVRYCRKVDRRALTFPDPMEGMMHLLVDNNGVKLHVATHGLGTGKPLMLFLHGFPETWASWRHQIQEFAGQYELVAMDMRGYGDSDAPKGVKNYTVDHLVTDVLSVLKAVGHSKCILVAHDWGGTVAWHVAALCPEVVEKLVVLCSPHPAAFKDPKRFDGEQLKRSSYMMTMLSSVAEAHIRNTDFREVERMLVEAPFGARRTDTFSQQDIDRVKAALARPGSLTGGLNYYRAAIAQGTKWRVEAAERVYSSPVVAPTLLMWADQDLAFLPQMFQGEDKLVQQRTVVCLRDCSHWANQDRPEQVNAHIRAFLEGGKPVLGRPASTSNRGSMIMVNVSATAAAGGAASPRPGTPRLVPKQD</sequence>
<dbReference type="PANTHER" id="PTHR43329">
    <property type="entry name" value="EPOXIDE HYDROLASE"/>
    <property type="match status" value="1"/>
</dbReference>